<dbReference type="InterPro" id="IPR023799">
    <property type="entry name" value="RbfA_dom_sf"/>
</dbReference>
<dbReference type="InterPro" id="IPR039212">
    <property type="entry name" value="RBFA_mitochondrial"/>
</dbReference>
<reference evidence="2 3" key="1">
    <citation type="submission" date="2019-01" db="EMBL/GenBank/DDBJ databases">
        <title>A draft genome assembly of the solar-powered sea slug Elysia chlorotica.</title>
        <authorList>
            <person name="Cai H."/>
            <person name="Li Q."/>
            <person name="Fang X."/>
            <person name="Li J."/>
            <person name="Curtis N.E."/>
            <person name="Altenburger A."/>
            <person name="Shibata T."/>
            <person name="Feng M."/>
            <person name="Maeda T."/>
            <person name="Schwartz J.A."/>
            <person name="Shigenobu S."/>
            <person name="Lundholm N."/>
            <person name="Nishiyama T."/>
            <person name="Yang H."/>
            <person name="Hasebe M."/>
            <person name="Li S."/>
            <person name="Pierce S.K."/>
            <person name="Wang J."/>
        </authorList>
    </citation>
    <scope>NUCLEOTIDE SEQUENCE [LARGE SCALE GENOMIC DNA]</scope>
    <source>
        <strain evidence="2">EC2010</strain>
        <tissue evidence="2">Whole organism of an adult</tissue>
    </source>
</reference>
<dbReference type="EMBL" id="RQTK01000743">
    <property type="protein sequence ID" value="RUS75428.1"/>
    <property type="molecule type" value="Genomic_DNA"/>
</dbReference>
<name>A0A3S0ZC18_ELYCH</name>
<dbReference type="SUPFAM" id="SSF89919">
    <property type="entry name" value="Ribosome-binding factor A, RbfA"/>
    <property type="match status" value="1"/>
</dbReference>
<comment type="caution">
    <text evidence="2">The sequence shown here is derived from an EMBL/GenBank/DDBJ whole genome shotgun (WGS) entry which is preliminary data.</text>
</comment>
<sequence>MIGVCRQQLKHCLQLQSGYHFTLALNGISRQNSGGIESSKHMLKLLTKKGAKTKRKWYQPHVAEPQELSGRKQQPNKYGVTEAQGHRARQLSHVLYAKICQIANSGELDEEILNKQVLFTKVKMHPTFSGINVYWDAKRSDAAEIETLLDGLSGKLRSLLISYHVLGRIPTITFVKDRSRGDLAQLNQLFEIADYGPDYVPSTEMDKDKSHIMMLNSPQNTTESPGHPTKNNLHENLSALALSFEQPGDIHESEKSRGDRLKTLSSEAGWESECEPPTGVGLKDTPDELVSGFRANLYGLPRDDLMKKIMIKKKKVRFQTSSTEDSRDTSISDLQLRDYRKLRSRVVKDKEKMLQQRDSTKIKQRLLERGFDEEQDFLHEDFTDDERNNNDRETH</sequence>
<dbReference type="PANTHER" id="PTHR14725:SF0">
    <property type="entry name" value="RIBOSOME-BINDING FACTOR A, MITOCHONDRIAL-RELATED"/>
    <property type="match status" value="1"/>
</dbReference>
<proteinExistence type="predicted"/>
<evidence type="ECO:0000256" key="1">
    <source>
        <dbReference type="SAM" id="MobiDB-lite"/>
    </source>
</evidence>
<dbReference type="Proteomes" id="UP000271974">
    <property type="component" value="Unassembled WGS sequence"/>
</dbReference>
<gene>
    <name evidence="2" type="ORF">EGW08_016807</name>
</gene>
<dbReference type="Pfam" id="PF02033">
    <property type="entry name" value="RBFA"/>
    <property type="match status" value="1"/>
</dbReference>
<dbReference type="AlphaFoldDB" id="A0A3S0ZC18"/>
<accession>A0A3S0ZC18</accession>
<evidence type="ECO:0008006" key="4">
    <source>
        <dbReference type="Google" id="ProtNLM"/>
    </source>
</evidence>
<organism evidence="2 3">
    <name type="scientific">Elysia chlorotica</name>
    <name type="common">Eastern emerald elysia</name>
    <name type="synonym">Sea slug</name>
    <dbReference type="NCBI Taxonomy" id="188477"/>
    <lineage>
        <taxon>Eukaryota</taxon>
        <taxon>Metazoa</taxon>
        <taxon>Spiralia</taxon>
        <taxon>Lophotrochozoa</taxon>
        <taxon>Mollusca</taxon>
        <taxon>Gastropoda</taxon>
        <taxon>Heterobranchia</taxon>
        <taxon>Euthyneura</taxon>
        <taxon>Panpulmonata</taxon>
        <taxon>Sacoglossa</taxon>
        <taxon>Placobranchoidea</taxon>
        <taxon>Plakobranchidae</taxon>
        <taxon>Elysia</taxon>
    </lineage>
</organism>
<dbReference type="PANTHER" id="PTHR14725">
    <property type="entry name" value="RIBOSOME-BINDING FACTOR A, MITOCHONDRIAL-RELATED"/>
    <property type="match status" value="1"/>
</dbReference>
<dbReference type="OrthoDB" id="418445at2759"/>
<dbReference type="InterPro" id="IPR015946">
    <property type="entry name" value="KH_dom-like_a/b"/>
</dbReference>
<feature type="region of interest" description="Disordered" evidence="1">
    <location>
        <begin position="54"/>
        <end position="76"/>
    </location>
</feature>
<evidence type="ECO:0000313" key="3">
    <source>
        <dbReference type="Proteomes" id="UP000271974"/>
    </source>
</evidence>
<feature type="compositionally biased region" description="Basic and acidic residues" evidence="1">
    <location>
        <begin position="248"/>
        <end position="262"/>
    </location>
</feature>
<dbReference type="Gene3D" id="3.30.300.20">
    <property type="match status" value="1"/>
</dbReference>
<dbReference type="STRING" id="188477.A0A3S0ZC18"/>
<feature type="region of interest" description="Disordered" evidence="1">
    <location>
        <begin position="248"/>
        <end position="286"/>
    </location>
</feature>
<dbReference type="GO" id="GO:0006364">
    <property type="term" value="P:rRNA processing"/>
    <property type="evidence" value="ECO:0007669"/>
    <property type="project" value="InterPro"/>
</dbReference>
<evidence type="ECO:0000313" key="2">
    <source>
        <dbReference type="EMBL" id="RUS75428.1"/>
    </source>
</evidence>
<protein>
    <recommendedName>
        <fullName evidence="4">Ribosome-binding factor A, mitochondrial</fullName>
    </recommendedName>
</protein>
<keyword evidence="3" id="KW-1185">Reference proteome</keyword>
<dbReference type="InterPro" id="IPR000238">
    <property type="entry name" value="RbfA"/>
</dbReference>